<reference evidence="4" key="1">
    <citation type="journal article" date="2012" name="PLoS Genet.">
        <title>The genomes of the fungal plant pathogens Cladosporium fulvum and Dothistroma septosporum reveal adaptation to different hosts and lifestyles but also signatures of common ancestry.</title>
        <authorList>
            <person name="de Wit P.J.G.M."/>
            <person name="van der Burgt A."/>
            <person name="Oekmen B."/>
            <person name="Stergiopoulos I."/>
            <person name="Abd-Elsalam K.A."/>
            <person name="Aerts A.L."/>
            <person name="Bahkali A.H."/>
            <person name="Beenen H.G."/>
            <person name="Chettri P."/>
            <person name="Cox M.P."/>
            <person name="Datema E."/>
            <person name="de Vries R.P."/>
            <person name="Dhillon B."/>
            <person name="Ganley A.R."/>
            <person name="Griffiths S.A."/>
            <person name="Guo Y."/>
            <person name="Hamelin R.C."/>
            <person name="Henrissat B."/>
            <person name="Kabir M.S."/>
            <person name="Jashni M.K."/>
            <person name="Kema G."/>
            <person name="Klaubauf S."/>
            <person name="Lapidus A."/>
            <person name="Levasseur A."/>
            <person name="Lindquist E."/>
            <person name="Mehrabi R."/>
            <person name="Ohm R.A."/>
            <person name="Owen T.J."/>
            <person name="Salamov A."/>
            <person name="Schwelm A."/>
            <person name="Schijlen E."/>
            <person name="Sun H."/>
            <person name="van den Burg H.A."/>
            <person name="van Ham R.C.H.J."/>
            <person name="Zhang S."/>
            <person name="Goodwin S.B."/>
            <person name="Grigoriev I.V."/>
            <person name="Collemare J."/>
            <person name="Bradshaw R.E."/>
        </authorList>
    </citation>
    <scope>NUCLEOTIDE SEQUENCE [LARGE SCALE GENOMIC DNA]</scope>
    <source>
        <strain evidence="4">NZE10 / CBS 128990</strain>
    </source>
</reference>
<reference evidence="3 4" key="2">
    <citation type="journal article" date="2012" name="PLoS Pathog.">
        <title>Diverse lifestyles and strategies of plant pathogenesis encoded in the genomes of eighteen Dothideomycetes fungi.</title>
        <authorList>
            <person name="Ohm R.A."/>
            <person name="Feau N."/>
            <person name="Henrissat B."/>
            <person name="Schoch C.L."/>
            <person name="Horwitz B.A."/>
            <person name="Barry K.W."/>
            <person name="Condon B.J."/>
            <person name="Copeland A.C."/>
            <person name="Dhillon B."/>
            <person name="Glaser F."/>
            <person name="Hesse C.N."/>
            <person name="Kosti I."/>
            <person name="LaButti K."/>
            <person name="Lindquist E.A."/>
            <person name="Lucas S."/>
            <person name="Salamov A.A."/>
            <person name="Bradshaw R.E."/>
            <person name="Ciuffetti L."/>
            <person name="Hamelin R.C."/>
            <person name="Kema G.H.J."/>
            <person name="Lawrence C."/>
            <person name="Scott J.A."/>
            <person name="Spatafora J.W."/>
            <person name="Turgeon B.G."/>
            <person name="de Wit P.J.G.M."/>
            <person name="Zhong S."/>
            <person name="Goodwin S.B."/>
            <person name="Grigoriev I.V."/>
        </authorList>
    </citation>
    <scope>NUCLEOTIDE SEQUENCE [LARGE SCALE GENOMIC DNA]</scope>
    <source>
        <strain evidence="4">NZE10 / CBS 128990</strain>
    </source>
</reference>
<evidence type="ECO:0000313" key="4">
    <source>
        <dbReference type="Proteomes" id="UP000016933"/>
    </source>
</evidence>
<dbReference type="Pfam" id="PF24494">
    <property type="entry name" value="DUF7587"/>
    <property type="match status" value="1"/>
</dbReference>
<feature type="region of interest" description="Disordered" evidence="1">
    <location>
        <begin position="143"/>
        <end position="284"/>
    </location>
</feature>
<evidence type="ECO:0000259" key="2">
    <source>
        <dbReference type="Pfam" id="PF24494"/>
    </source>
</evidence>
<keyword evidence="4" id="KW-1185">Reference proteome</keyword>
<dbReference type="AlphaFoldDB" id="M2XHH3"/>
<dbReference type="InterPro" id="IPR056009">
    <property type="entry name" value="DUF7587"/>
</dbReference>
<organism evidence="3 4">
    <name type="scientific">Dothistroma septosporum (strain NZE10 / CBS 128990)</name>
    <name type="common">Red band needle blight fungus</name>
    <name type="synonym">Mycosphaerella pini</name>
    <dbReference type="NCBI Taxonomy" id="675120"/>
    <lineage>
        <taxon>Eukaryota</taxon>
        <taxon>Fungi</taxon>
        <taxon>Dikarya</taxon>
        <taxon>Ascomycota</taxon>
        <taxon>Pezizomycotina</taxon>
        <taxon>Dothideomycetes</taxon>
        <taxon>Dothideomycetidae</taxon>
        <taxon>Mycosphaerellales</taxon>
        <taxon>Mycosphaerellaceae</taxon>
        <taxon>Dothistroma</taxon>
    </lineage>
</organism>
<evidence type="ECO:0000313" key="3">
    <source>
        <dbReference type="EMBL" id="EME38892.1"/>
    </source>
</evidence>
<feature type="compositionally biased region" description="Polar residues" evidence="1">
    <location>
        <begin position="238"/>
        <end position="257"/>
    </location>
</feature>
<dbReference type="EMBL" id="KB446546">
    <property type="protein sequence ID" value="EME38892.1"/>
    <property type="molecule type" value="Genomic_DNA"/>
</dbReference>
<name>M2XHH3_DOTSN</name>
<dbReference type="Proteomes" id="UP000016933">
    <property type="component" value="Unassembled WGS sequence"/>
</dbReference>
<protein>
    <recommendedName>
        <fullName evidence="2">DUF7587 domain-containing protein</fullName>
    </recommendedName>
</protein>
<feature type="domain" description="DUF7587" evidence="2">
    <location>
        <begin position="311"/>
        <end position="460"/>
    </location>
</feature>
<dbReference type="eggNOG" id="ENOG502SXGW">
    <property type="taxonomic scope" value="Eukaryota"/>
</dbReference>
<dbReference type="OrthoDB" id="5397734at2759"/>
<proteinExistence type="predicted"/>
<dbReference type="OMA" id="INRNEVP"/>
<gene>
    <name evidence="3" type="ORF">DOTSEDRAFT_75563</name>
</gene>
<feature type="compositionally biased region" description="Basic residues" evidence="1">
    <location>
        <begin position="262"/>
        <end position="272"/>
    </location>
</feature>
<dbReference type="HOGENOM" id="CLU_431629_0_0_1"/>
<accession>M2XHH3</accession>
<evidence type="ECO:0000256" key="1">
    <source>
        <dbReference type="SAM" id="MobiDB-lite"/>
    </source>
</evidence>
<sequence length="669" mass="75390">MAKKKKKMGGNGGRTSQLKWTYDMRLTLHALDLEPALPWDRRTEVFNIIHTDHIKACGCTEPVSRTVLQAQCRPTEKKKCKDWIKIDSLQQTAEQAARSRSAQDVVQAALKSLSTTINTGAAQSLPILTRRGLASQDGAALLKPRCQDPRNRDSATPTPSREIPLSERTPIAYWDPFTAPRQVGKRSYQAKRSREVPAARPGDVSGDEANDGSPRSKRRRLVISRPSILRRSELNVKCPNTPQPGASTPSQALTSPRTPGRISRKHLPKRPYPRPEDITLGSPPLQLTEREHDRTQEPMIPVTRERAHPPMSALCYRYWPAEPGQLRNRETGFLARRFARCVPMYQPPPRAGEVCWTDIWDHINRNEVPTPFISVSTALWWILRLALKDAQNGISNGMISVIDTTRLDRCAIFYAPPYHAQTKKKFVYRDGAQRYPGTHEHLVWREIPGEAIVKTLKVSDILRFASADPIIAQVLSFDMLPRRGAYEKTLLPELRARNIQLNTAIIAGIARLSNLLGIGPSHMNQLSHVVSDVIQGWAIRLPRLTSPEWAKDATTFEKHVCQSSGSQVSLYSQEIKLGFLDGVRWGCSKHWNTHHSPELIRLMQKQAKLVGVDDPVMILADELAAAKIRLRMLGFRQTRRSRGSLRYREELEIEDGDGPGSDDEGIVYE</sequence>